<dbReference type="SUPFAM" id="SSF118310">
    <property type="entry name" value="AN1-like Zinc finger"/>
    <property type="match status" value="2"/>
</dbReference>
<proteinExistence type="predicted"/>
<sequence>MELPNIGRHCSNTDCNQLDYLPLKCQHCQNYYCAEHSKPKQHSCINLPPTDDGERVPICPICGVPVPISRGEDPNIRMNRHISNDCIPVPKTTSIKPYNSCSFGKCKNRVAVQLLCSGCGKNYCIRHRLGVDHLCEQILKENKNKDSRDATSEFNLQTSSAVSA</sequence>
<dbReference type="InterPro" id="IPR035896">
    <property type="entry name" value="AN1-like_Znf"/>
</dbReference>
<dbReference type="Pfam" id="PF01428">
    <property type="entry name" value="zf-AN1"/>
    <property type="match status" value="2"/>
</dbReference>
<evidence type="ECO:0000313" key="7">
    <source>
        <dbReference type="EMBL" id="RHZ85895.1"/>
    </source>
</evidence>
<dbReference type="InterPro" id="IPR057357">
    <property type="entry name" value="Znf-C2H2_ZFAND2A/B"/>
</dbReference>
<dbReference type="PROSITE" id="PS51039">
    <property type="entry name" value="ZF_AN1"/>
    <property type="match status" value="1"/>
</dbReference>
<dbReference type="Pfam" id="PF25403">
    <property type="entry name" value="zf-C2H2_ZFAND2"/>
    <property type="match status" value="1"/>
</dbReference>
<dbReference type="Gene3D" id="4.10.1110.10">
    <property type="entry name" value="AN1-like Zinc finger"/>
    <property type="match status" value="2"/>
</dbReference>
<evidence type="ECO:0000256" key="5">
    <source>
        <dbReference type="PROSITE-ProRule" id="PRU00449"/>
    </source>
</evidence>
<keyword evidence="4" id="KW-0862">Zinc</keyword>
<keyword evidence="1" id="KW-0479">Metal-binding</keyword>
<name>A0A397JC23_9GLOM</name>
<evidence type="ECO:0000256" key="2">
    <source>
        <dbReference type="ARBA" id="ARBA00022737"/>
    </source>
</evidence>
<dbReference type="PANTHER" id="PTHR14677">
    <property type="entry name" value="ARSENITE INDUCUBLE RNA ASSOCIATED PROTEIN AIP-1-RELATED"/>
    <property type="match status" value="1"/>
</dbReference>
<keyword evidence="3 5" id="KW-0863">Zinc-finger</keyword>
<gene>
    <name evidence="7" type="ORF">Glove_58g25</name>
</gene>
<evidence type="ECO:0000256" key="1">
    <source>
        <dbReference type="ARBA" id="ARBA00022723"/>
    </source>
</evidence>
<accession>A0A397JC23</accession>
<comment type="caution">
    <text evidence="7">The sequence shown here is derived from an EMBL/GenBank/DDBJ whole genome shotgun (WGS) entry which is preliminary data.</text>
</comment>
<dbReference type="InterPro" id="IPR000058">
    <property type="entry name" value="Znf_AN1"/>
</dbReference>
<evidence type="ECO:0000256" key="4">
    <source>
        <dbReference type="ARBA" id="ARBA00022833"/>
    </source>
</evidence>
<dbReference type="Proteomes" id="UP000266861">
    <property type="component" value="Unassembled WGS sequence"/>
</dbReference>
<dbReference type="EMBL" id="PQFF01000055">
    <property type="protein sequence ID" value="RHZ85895.1"/>
    <property type="molecule type" value="Genomic_DNA"/>
</dbReference>
<dbReference type="GO" id="GO:0005737">
    <property type="term" value="C:cytoplasm"/>
    <property type="evidence" value="ECO:0007669"/>
    <property type="project" value="TreeGrafter"/>
</dbReference>
<feature type="domain" description="AN1-type" evidence="6">
    <location>
        <begin position="4"/>
        <end position="52"/>
    </location>
</feature>
<reference evidence="7 8" key="1">
    <citation type="submission" date="2018-08" db="EMBL/GenBank/DDBJ databases">
        <title>Genome and evolution of the arbuscular mycorrhizal fungus Diversispora epigaea (formerly Glomus versiforme) and its bacterial endosymbionts.</title>
        <authorList>
            <person name="Sun X."/>
            <person name="Fei Z."/>
            <person name="Harrison M."/>
        </authorList>
    </citation>
    <scope>NUCLEOTIDE SEQUENCE [LARGE SCALE GENOMIC DNA]</scope>
    <source>
        <strain evidence="7 8">IT104</strain>
    </source>
</reference>
<dbReference type="AlphaFoldDB" id="A0A397JC23"/>
<keyword evidence="8" id="KW-1185">Reference proteome</keyword>
<organism evidence="7 8">
    <name type="scientific">Diversispora epigaea</name>
    <dbReference type="NCBI Taxonomy" id="1348612"/>
    <lineage>
        <taxon>Eukaryota</taxon>
        <taxon>Fungi</taxon>
        <taxon>Fungi incertae sedis</taxon>
        <taxon>Mucoromycota</taxon>
        <taxon>Glomeromycotina</taxon>
        <taxon>Glomeromycetes</taxon>
        <taxon>Diversisporales</taxon>
        <taxon>Diversisporaceae</taxon>
        <taxon>Diversispora</taxon>
    </lineage>
</organism>
<evidence type="ECO:0000313" key="8">
    <source>
        <dbReference type="Proteomes" id="UP000266861"/>
    </source>
</evidence>
<protein>
    <recommendedName>
        <fullName evidence="6">AN1-type domain-containing protein</fullName>
    </recommendedName>
</protein>
<evidence type="ECO:0000259" key="6">
    <source>
        <dbReference type="PROSITE" id="PS51039"/>
    </source>
</evidence>
<dbReference type="STRING" id="1348612.A0A397JC23"/>
<dbReference type="GO" id="GO:0008270">
    <property type="term" value="F:zinc ion binding"/>
    <property type="evidence" value="ECO:0007669"/>
    <property type="project" value="UniProtKB-KW"/>
</dbReference>
<dbReference type="OrthoDB" id="431929at2759"/>
<keyword evidence="2" id="KW-0677">Repeat</keyword>
<dbReference type="PANTHER" id="PTHR14677:SF40">
    <property type="entry name" value="CDC48-ASSOCIATED UBIQUITIN-LIKE_ZINC FINGER PROTEIN 1"/>
    <property type="match status" value="1"/>
</dbReference>
<evidence type="ECO:0000256" key="3">
    <source>
        <dbReference type="ARBA" id="ARBA00022771"/>
    </source>
</evidence>
<dbReference type="SMART" id="SM00154">
    <property type="entry name" value="ZnF_AN1"/>
    <property type="match status" value="2"/>
</dbReference>